<dbReference type="GO" id="GO:0005048">
    <property type="term" value="F:signal sequence binding"/>
    <property type="evidence" value="ECO:0007669"/>
    <property type="project" value="UniProtKB-UniRule"/>
</dbReference>
<comment type="caution">
    <text evidence="2">The sequence shown here is derived from an EMBL/GenBank/DDBJ whole genome shotgun (WGS) entry which is preliminary data.</text>
</comment>
<dbReference type="Gene3D" id="3.30.70.920">
    <property type="match status" value="1"/>
</dbReference>
<protein>
    <recommendedName>
        <fullName evidence="1">Chaperone NapD</fullName>
    </recommendedName>
    <alternativeName>
        <fullName evidence="1">NapA signal peptide-binding chaperone NapD</fullName>
    </alternativeName>
</protein>
<reference evidence="3" key="1">
    <citation type="submission" date="2017-05" db="EMBL/GenBank/DDBJ databases">
        <title>Complete and WGS of Bordetella genogroups.</title>
        <authorList>
            <person name="Spilker T."/>
            <person name="Lipuma J."/>
        </authorList>
    </citation>
    <scope>NUCLEOTIDE SEQUENCE [LARGE SCALE GENOMIC DNA]</scope>
    <source>
        <strain evidence="3">AU18089</strain>
    </source>
</reference>
<sequence length="92" mass="9304">MRIVSLVLRITPAGLADARAALSAIPGLQLQAWDAPTGKLIVTIEDGPAHSTADSILAAHKVPQVLSATLAYEYGGDEHGPPGCGPPACGPP</sequence>
<evidence type="ECO:0000313" key="3">
    <source>
        <dbReference type="Proteomes" id="UP000216947"/>
    </source>
</evidence>
<evidence type="ECO:0000256" key="1">
    <source>
        <dbReference type="HAMAP-Rule" id="MF_02200"/>
    </source>
</evidence>
<dbReference type="EMBL" id="NEVK01000007">
    <property type="protein sequence ID" value="OZI17222.1"/>
    <property type="molecule type" value="Genomic_DNA"/>
</dbReference>
<dbReference type="Pfam" id="PF03927">
    <property type="entry name" value="NapD"/>
    <property type="match status" value="1"/>
</dbReference>
<evidence type="ECO:0000313" key="2">
    <source>
        <dbReference type="EMBL" id="OZI17222.1"/>
    </source>
</evidence>
<name>A0A261QXW4_9BORD</name>
<dbReference type="HAMAP" id="MF_02200">
    <property type="entry name" value="NapD"/>
    <property type="match status" value="1"/>
</dbReference>
<dbReference type="GO" id="GO:0051224">
    <property type="term" value="P:negative regulation of protein transport"/>
    <property type="evidence" value="ECO:0007669"/>
    <property type="project" value="UniProtKB-UniRule"/>
</dbReference>
<proteinExistence type="inferred from homology"/>
<dbReference type="GO" id="GO:0005737">
    <property type="term" value="C:cytoplasm"/>
    <property type="evidence" value="ECO:0007669"/>
    <property type="project" value="UniProtKB-SubCell"/>
</dbReference>
<keyword evidence="3" id="KW-1185">Reference proteome</keyword>
<keyword evidence="1" id="KW-0143">Chaperone</keyword>
<dbReference type="InterPro" id="IPR005623">
    <property type="entry name" value="Chaperone_NapD_NO3_reduct"/>
</dbReference>
<comment type="similarity">
    <text evidence="1">Belongs to the NapD family.</text>
</comment>
<comment type="subcellular location">
    <subcellularLocation>
        <location evidence="1">Cytoplasm</location>
    </subcellularLocation>
</comment>
<keyword evidence="1" id="KW-0963">Cytoplasm</keyword>
<organism evidence="2 3">
    <name type="scientific">Bordetella genomosp. 7</name>
    <dbReference type="NCBI Taxonomy" id="1416805"/>
    <lineage>
        <taxon>Bacteria</taxon>
        <taxon>Pseudomonadati</taxon>
        <taxon>Pseudomonadota</taxon>
        <taxon>Betaproteobacteria</taxon>
        <taxon>Burkholderiales</taxon>
        <taxon>Alcaligenaceae</taxon>
        <taxon>Bordetella</taxon>
    </lineage>
</organism>
<dbReference type="Proteomes" id="UP000216947">
    <property type="component" value="Unassembled WGS sequence"/>
</dbReference>
<comment type="subunit">
    <text evidence="1">Interacts with the cytoplasmic NapA precursor.</text>
</comment>
<gene>
    <name evidence="1" type="primary">napD</name>
    <name evidence="2" type="ORF">CAL19_15415</name>
</gene>
<comment type="function">
    <text evidence="1">Chaperone for NapA, the catalytic subunit of the periplasmic nitrate reductase. It binds directly and specifically to the twin-arginine signal peptide of NapA, preventing premature interaction with the Tat translocase and premature export.</text>
</comment>
<accession>A0A261QXW4</accession>
<dbReference type="AlphaFoldDB" id="A0A261QXW4"/>
<dbReference type="RefSeq" id="WP_094797286.1">
    <property type="nucleotide sequence ID" value="NZ_NEVK01000007.1"/>
</dbReference>